<dbReference type="Proteomes" id="UP001412239">
    <property type="component" value="Unassembled WGS sequence"/>
</dbReference>
<evidence type="ECO:0000313" key="2">
    <source>
        <dbReference type="EMBL" id="CUS10233.1"/>
    </source>
</evidence>
<proteinExistence type="predicted"/>
<gene>
    <name evidence="2" type="ORF">GSTUAT00005688001</name>
</gene>
<dbReference type="EMBL" id="LN891053">
    <property type="protein sequence ID" value="CUS10233.1"/>
    <property type="molecule type" value="Genomic_DNA"/>
</dbReference>
<protein>
    <submittedName>
        <fullName evidence="2">Uncharacterized protein</fullName>
    </submittedName>
</protein>
<name>A0A292PUS0_9PEZI</name>
<accession>A0A292PUS0</accession>
<keyword evidence="3" id="KW-1185">Reference proteome</keyword>
<dbReference type="AlphaFoldDB" id="A0A292PUS0"/>
<organism evidence="2 3">
    <name type="scientific">Tuber aestivum</name>
    <name type="common">summer truffle</name>
    <dbReference type="NCBI Taxonomy" id="59557"/>
    <lineage>
        <taxon>Eukaryota</taxon>
        <taxon>Fungi</taxon>
        <taxon>Dikarya</taxon>
        <taxon>Ascomycota</taxon>
        <taxon>Pezizomycotina</taxon>
        <taxon>Pezizomycetes</taxon>
        <taxon>Pezizales</taxon>
        <taxon>Tuberaceae</taxon>
        <taxon>Tuber</taxon>
    </lineage>
</organism>
<evidence type="ECO:0000313" key="3">
    <source>
        <dbReference type="Proteomes" id="UP001412239"/>
    </source>
</evidence>
<evidence type="ECO:0000256" key="1">
    <source>
        <dbReference type="SAM" id="MobiDB-lite"/>
    </source>
</evidence>
<sequence length="103" mass="11482">MTKQTSTTHRLRPSLWHFRFPSSFSALLPADTLLQDSRTFPRSKCFPERPNCAGTGQSAPVAIAHPKPKRAPGDLCEQTNHHESMPSGTSRLEVAIPYRLDLV</sequence>
<feature type="region of interest" description="Disordered" evidence="1">
    <location>
        <begin position="54"/>
        <end position="90"/>
    </location>
</feature>
<reference evidence="2" key="1">
    <citation type="submission" date="2015-10" db="EMBL/GenBank/DDBJ databases">
        <authorList>
            <person name="Regsiter A."/>
            <person name="william w."/>
        </authorList>
    </citation>
    <scope>NUCLEOTIDE SEQUENCE</scope>
    <source>
        <strain evidence="2">Montdore</strain>
    </source>
</reference>